<keyword evidence="4 9" id="KW-0812">Transmembrane</keyword>
<dbReference type="Gene3D" id="3.10.450.320">
    <property type="entry name" value="Mitochondrial import inner membrane translocase subunit Tim21"/>
    <property type="match status" value="1"/>
</dbReference>
<keyword evidence="9" id="KW-0999">Mitochondrion inner membrane</keyword>
<dbReference type="InterPro" id="IPR013261">
    <property type="entry name" value="Tim21"/>
</dbReference>
<protein>
    <recommendedName>
        <fullName evidence="3 9">Mitochondrial import inner membrane translocase subunit Tim21</fullName>
    </recommendedName>
</protein>
<sequence>HRSNSTFAGNSGRGAQIASTLGNTLIIGSVVSLFGYIMYTLYEDLLADDGVTRVYNESLDLVRANPQIRELFGASAVGFGQTTSSRRHRQRTITHHKSVDAKGRQRLFVEYYVTDSKRSSPCIGVVKADLSQSKGTGAWDYNYIIVDVHQPADNMKVSGATQSDAGESFWSQLHNSKPIGRIEVLVTDEFAREIKLADSQRRNQRFSTVGKGTPDGSWFSVLHPSTWRK</sequence>
<dbReference type="Pfam" id="PF08294">
    <property type="entry name" value="TIM21"/>
    <property type="match status" value="1"/>
</dbReference>
<keyword evidence="7 9" id="KW-0496">Mitochondrion</keyword>
<feature type="non-terminal residue" evidence="10">
    <location>
        <position position="1"/>
    </location>
</feature>
<comment type="subunit">
    <text evidence="9">Component of the TIM23 complex.</text>
</comment>
<gene>
    <name evidence="10" type="primary">Timm21</name>
    <name evidence="10" type="ORF">H4R20_001635</name>
</gene>
<evidence type="ECO:0000256" key="9">
    <source>
        <dbReference type="RuleBase" id="RU367142"/>
    </source>
</evidence>
<keyword evidence="9" id="KW-0653">Protein transport</keyword>
<dbReference type="PANTHER" id="PTHR13032:SF6">
    <property type="entry name" value="MITOCHONDRIAL IMPORT INNER MEMBRANE TRANSLOCASE SUBUNIT TIM21"/>
    <property type="match status" value="1"/>
</dbReference>
<comment type="caution">
    <text evidence="10">The sequence shown here is derived from an EMBL/GenBank/DDBJ whole genome shotgun (WGS) entry which is preliminary data.</text>
</comment>
<keyword evidence="9" id="KW-0813">Transport</keyword>
<evidence type="ECO:0000256" key="1">
    <source>
        <dbReference type="ARBA" id="ARBA00004304"/>
    </source>
</evidence>
<dbReference type="PANTHER" id="PTHR13032">
    <property type="entry name" value="MITOCHONDRIAL IMPORT INNER MEMBRANE TRANSLOCASE SUBUNIT TIM21"/>
    <property type="match status" value="1"/>
</dbReference>
<evidence type="ECO:0000256" key="4">
    <source>
        <dbReference type="ARBA" id="ARBA00022692"/>
    </source>
</evidence>
<organism evidence="10 11">
    <name type="scientific">Coemansia guatemalensis</name>
    <dbReference type="NCBI Taxonomy" id="2761395"/>
    <lineage>
        <taxon>Eukaryota</taxon>
        <taxon>Fungi</taxon>
        <taxon>Fungi incertae sedis</taxon>
        <taxon>Zoopagomycota</taxon>
        <taxon>Kickxellomycotina</taxon>
        <taxon>Kickxellomycetes</taxon>
        <taxon>Kickxellales</taxon>
        <taxon>Kickxellaceae</taxon>
        <taxon>Coemansia</taxon>
    </lineage>
</organism>
<comment type="similarity">
    <text evidence="2 9">Belongs to the TIM21 family.</text>
</comment>
<keyword evidence="5" id="KW-0809">Transit peptide</keyword>
<evidence type="ECO:0000256" key="6">
    <source>
        <dbReference type="ARBA" id="ARBA00022989"/>
    </source>
</evidence>
<evidence type="ECO:0000313" key="11">
    <source>
        <dbReference type="Proteomes" id="UP001140094"/>
    </source>
</evidence>
<evidence type="ECO:0000256" key="3">
    <source>
        <dbReference type="ARBA" id="ARBA00020726"/>
    </source>
</evidence>
<keyword evidence="8 9" id="KW-0472">Membrane</keyword>
<reference evidence="10" key="1">
    <citation type="submission" date="2022-07" db="EMBL/GenBank/DDBJ databases">
        <title>Phylogenomic reconstructions and comparative analyses of Kickxellomycotina fungi.</title>
        <authorList>
            <person name="Reynolds N.K."/>
            <person name="Stajich J.E."/>
            <person name="Barry K."/>
            <person name="Grigoriev I.V."/>
            <person name="Crous P."/>
            <person name="Smith M.E."/>
        </authorList>
    </citation>
    <scope>NUCLEOTIDE SEQUENCE</scope>
    <source>
        <strain evidence="10">NRRL 1565</strain>
    </source>
</reference>
<keyword evidence="9" id="KW-0811">Translocation</keyword>
<evidence type="ECO:0000256" key="8">
    <source>
        <dbReference type="ARBA" id="ARBA00023136"/>
    </source>
</evidence>
<evidence type="ECO:0000256" key="7">
    <source>
        <dbReference type="ARBA" id="ARBA00023128"/>
    </source>
</evidence>
<dbReference type="AlphaFoldDB" id="A0A9W8LVT6"/>
<dbReference type="Proteomes" id="UP001140094">
    <property type="component" value="Unassembled WGS sequence"/>
</dbReference>
<dbReference type="OrthoDB" id="436405at2759"/>
<accession>A0A9W8LVT6</accession>
<comment type="subcellular location">
    <subcellularLocation>
        <location evidence="9">Mitochondrion inner membrane</location>
        <topology evidence="9">Single-pass membrane protein</topology>
    </subcellularLocation>
    <subcellularLocation>
        <location evidence="1">Mitochondrion membrane</location>
        <topology evidence="1">Single-pass membrane protein</topology>
    </subcellularLocation>
</comment>
<dbReference type="EMBL" id="JANBUO010000177">
    <property type="protein sequence ID" value="KAJ2806590.1"/>
    <property type="molecule type" value="Genomic_DNA"/>
</dbReference>
<name>A0A9W8LVT6_9FUNG</name>
<evidence type="ECO:0000256" key="5">
    <source>
        <dbReference type="ARBA" id="ARBA00022946"/>
    </source>
</evidence>
<keyword evidence="11" id="KW-1185">Reference proteome</keyword>
<feature type="transmembrane region" description="Helical" evidence="9">
    <location>
        <begin position="21"/>
        <end position="42"/>
    </location>
</feature>
<dbReference type="InterPro" id="IPR038552">
    <property type="entry name" value="Tim21_IMS_sf"/>
</dbReference>
<proteinExistence type="inferred from homology"/>
<comment type="function">
    <text evidence="9">Essential component of the TIM23 complex, a complex that mediates the translocation of transit peptide-containing proteins across the mitochondrial inner membrane.</text>
</comment>
<dbReference type="GO" id="GO:0030150">
    <property type="term" value="P:protein import into mitochondrial matrix"/>
    <property type="evidence" value="ECO:0007669"/>
    <property type="project" value="UniProtKB-UniRule"/>
</dbReference>
<evidence type="ECO:0000313" key="10">
    <source>
        <dbReference type="EMBL" id="KAJ2806590.1"/>
    </source>
</evidence>
<keyword evidence="6 9" id="KW-1133">Transmembrane helix</keyword>
<evidence type="ECO:0000256" key="2">
    <source>
        <dbReference type="ARBA" id="ARBA00010867"/>
    </source>
</evidence>
<dbReference type="GO" id="GO:0005744">
    <property type="term" value="C:TIM23 mitochondrial import inner membrane translocase complex"/>
    <property type="evidence" value="ECO:0007669"/>
    <property type="project" value="UniProtKB-UniRule"/>
</dbReference>